<proteinExistence type="predicted"/>
<organism evidence="1 2">
    <name type="scientific">Melia azedarach</name>
    <name type="common">Chinaberry tree</name>
    <dbReference type="NCBI Taxonomy" id="155640"/>
    <lineage>
        <taxon>Eukaryota</taxon>
        <taxon>Viridiplantae</taxon>
        <taxon>Streptophyta</taxon>
        <taxon>Embryophyta</taxon>
        <taxon>Tracheophyta</taxon>
        <taxon>Spermatophyta</taxon>
        <taxon>Magnoliopsida</taxon>
        <taxon>eudicotyledons</taxon>
        <taxon>Gunneridae</taxon>
        <taxon>Pentapetalae</taxon>
        <taxon>rosids</taxon>
        <taxon>malvids</taxon>
        <taxon>Sapindales</taxon>
        <taxon>Meliaceae</taxon>
        <taxon>Melia</taxon>
    </lineage>
</organism>
<protein>
    <submittedName>
        <fullName evidence="1">Uncharacterized protein</fullName>
    </submittedName>
</protein>
<keyword evidence="2" id="KW-1185">Reference proteome</keyword>
<sequence length="100" mass="11147">MQWVAKMDIAGEYESGPWASVLKAVAGVFGKASDRVHLLASSKEDPFLMSSFDVVGMVAGKVWYGCSKLDDLEILHYLPLDSDFLLLYLLLTQLSYYFAC</sequence>
<reference evidence="1 2" key="1">
    <citation type="journal article" date="2023" name="Science">
        <title>Complex scaffold remodeling in plant triterpene biosynthesis.</title>
        <authorList>
            <person name="De La Pena R."/>
            <person name="Hodgson H."/>
            <person name="Liu J.C."/>
            <person name="Stephenson M.J."/>
            <person name="Martin A.C."/>
            <person name="Owen C."/>
            <person name="Harkess A."/>
            <person name="Leebens-Mack J."/>
            <person name="Jimenez L.E."/>
            <person name="Osbourn A."/>
            <person name="Sattely E.S."/>
        </authorList>
    </citation>
    <scope>NUCLEOTIDE SEQUENCE [LARGE SCALE GENOMIC DNA]</scope>
    <source>
        <strain evidence="2">cv. JPN11</strain>
        <tissue evidence="1">Leaf</tissue>
    </source>
</reference>
<evidence type="ECO:0000313" key="1">
    <source>
        <dbReference type="EMBL" id="KAJ4705132.1"/>
    </source>
</evidence>
<comment type="caution">
    <text evidence="1">The sequence shown here is derived from an EMBL/GenBank/DDBJ whole genome shotgun (WGS) entry which is preliminary data.</text>
</comment>
<gene>
    <name evidence="1" type="ORF">OWV82_021953</name>
</gene>
<dbReference type="EMBL" id="CM051405">
    <property type="protein sequence ID" value="KAJ4705132.1"/>
    <property type="molecule type" value="Genomic_DNA"/>
</dbReference>
<name>A0ACC1X2K2_MELAZ</name>
<evidence type="ECO:0000313" key="2">
    <source>
        <dbReference type="Proteomes" id="UP001164539"/>
    </source>
</evidence>
<dbReference type="Proteomes" id="UP001164539">
    <property type="component" value="Chromosome 12"/>
</dbReference>
<accession>A0ACC1X2K2</accession>